<comment type="caution">
    <text evidence="2">The sequence shown here is derived from an EMBL/GenBank/DDBJ whole genome shotgun (WGS) entry which is preliminary data.</text>
</comment>
<dbReference type="InterPro" id="IPR002347">
    <property type="entry name" value="SDR_fam"/>
</dbReference>
<dbReference type="Gene3D" id="3.40.50.720">
    <property type="entry name" value="NAD(P)-binding Rossmann-like Domain"/>
    <property type="match status" value="1"/>
</dbReference>
<accession>A0A2W5B5N4</accession>
<keyword evidence="1" id="KW-0560">Oxidoreductase</keyword>
<reference evidence="2 3" key="1">
    <citation type="submission" date="2017-11" db="EMBL/GenBank/DDBJ databases">
        <title>Infants hospitalized years apart are colonized by the same room-sourced microbial strains.</title>
        <authorList>
            <person name="Brooks B."/>
            <person name="Olm M.R."/>
            <person name="Firek B.A."/>
            <person name="Baker R."/>
            <person name="Thomas B.C."/>
            <person name="Morowitz M.J."/>
            <person name="Banfield J.F."/>
        </authorList>
    </citation>
    <scope>NUCLEOTIDE SEQUENCE [LARGE SCALE GENOMIC DNA]</scope>
    <source>
        <strain evidence="2">S2_012_000_R3_87</strain>
    </source>
</reference>
<protein>
    <submittedName>
        <fullName evidence="2">Oxidoreductase</fullName>
    </submittedName>
</protein>
<dbReference type="SUPFAM" id="SSF51735">
    <property type="entry name" value="NAD(P)-binding Rossmann-fold domains"/>
    <property type="match status" value="1"/>
</dbReference>
<gene>
    <name evidence="2" type="ORF">DI609_05795</name>
</gene>
<dbReference type="PANTHER" id="PTHR43157:SF31">
    <property type="entry name" value="PHOSPHATIDYLINOSITOL-GLYCAN BIOSYNTHESIS CLASS F PROTEIN"/>
    <property type="match status" value="1"/>
</dbReference>
<dbReference type="PRINTS" id="PR00081">
    <property type="entry name" value="GDHRDH"/>
</dbReference>
<evidence type="ECO:0000256" key="1">
    <source>
        <dbReference type="ARBA" id="ARBA00023002"/>
    </source>
</evidence>
<dbReference type="Pfam" id="PF00106">
    <property type="entry name" value="adh_short"/>
    <property type="match status" value="1"/>
</dbReference>
<evidence type="ECO:0000313" key="3">
    <source>
        <dbReference type="Proteomes" id="UP000249451"/>
    </source>
</evidence>
<name>A0A2W5B5N4_9CORY</name>
<sequence>MSHLPPSPHDPRTIVITGASGGIGASAARILHQRRPQDTLVLVGRNPEKIQAVADEVGASYHVADFESLGQVRRLAEELGQYDRIDAMANNAGGIFDGPFATADGFERTWQVNVVAPFLLTSLLRDTLRDSDATVVQTSSVANMLMSSFDPGDPNTFEKFTAERAYGNAKLGDILLTRYLDSHGLTAVAFHPGVLKTGFGTTSTSATSKLYASVVGKRFGKAEEGGENLAFFLTGTPGIHFESGEYYNNKRKPGLRRPIAKKLSVARRIFDDLGRQLDVEW</sequence>
<evidence type="ECO:0000313" key="2">
    <source>
        <dbReference type="EMBL" id="PZP00718.1"/>
    </source>
</evidence>
<dbReference type="Proteomes" id="UP000249451">
    <property type="component" value="Unassembled WGS sequence"/>
</dbReference>
<organism evidence="2 3">
    <name type="scientific">Corynebacterium urealyticum</name>
    <dbReference type="NCBI Taxonomy" id="43771"/>
    <lineage>
        <taxon>Bacteria</taxon>
        <taxon>Bacillati</taxon>
        <taxon>Actinomycetota</taxon>
        <taxon>Actinomycetes</taxon>
        <taxon>Mycobacteriales</taxon>
        <taxon>Corynebacteriaceae</taxon>
        <taxon>Corynebacterium</taxon>
    </lineage>
</organism>
<dbReference type="EMBL" id="QFNY01000114">
    <property type="protein sequence ID" value="PZP00718.1"/>
    <property type="molecule type" value="Genomic_DNA"/>
</dbReference>
<dbReference type="GO" id="GO:0016491">
    <property type="term" value="F:oxidoreductase activity"/>
    <property type="evidence" value="ECO:0007669"/>
    <property type="project" value="UniProtKB-KW"/>
</dbReference>
<proteinExistence type="predicted"/>
<dbReference type="InterPro" id="IPR036291">
    <property type="entry name" value="NAD(P)-bd_dom_sf"/>
</dbReference>
<dbReference type="AlphaFoldDB" id="A0A2W5B5N4"/>
<dbReference type="PANTHER" id="PTHR43157">
    <property type="entry name" value="PHOSPHATIDYLINOSITOL-GLYCAN BIOSYNTHESIS CLASS F PROTEIN-RELATED"/>
    <property type="match status" value="1"/>
</dbReference>